<comment type="subcellular location">
    <subcellularLocation>
        <location evidence="1">Cell outer membrane</location>
        <topology evidence="1">Multi-pass membrane protein</topology>
    </subcellularLocation>
</comment>
<dbReference type="GO" id="GO:0009279">
    <property type="term" value="C:cell outer membrane"/>
    <property type="evidence" value="ECO:0007669"/>
    <property type="project" value="UniProtKB-SubCell"/>
</dbReference>
<dbReference type="InterPro" id="IPR039426">
    <property type="entry name" value="TonB-dep_rcpt-like"/>
</dbReference>
<dbReference type="GO" id="GO:0030246">
    <property type="term" value="F:carbohydrate binding"/>
    <property type="evidence" value="ECO:0007669"/>
    <property type="project" value="InterPro"/>
</dbReference>
<evidence type="ECO:0000256" key="3">
    <source>
        <dbReference type="ARBA" id="ARBA00022452"/>
    </source>
</evidence>
<evidence type="ECO:0000256" key="1">
    <source>
        <dbReference type="ARBA" id="ARBA00004571"/>
    </source>
</evidence>
<evidence type="ECO:0000256" key="2">
    <source>
        <dbReference type="ARBA" id="ARBA00022448"/>
    </source>
</evidence>
<sequence length="1128" mass="119934">MSMYSKRSRLGLVSSAVLVSSMVAGAQTYRGGIGGTVTDSTGAAIAHAKVVLTSTDNGSVRETETTSTGDYVFQDLQVGTYSLTISAAGFGDTTLNKISVNPGAVTPADPKLSVGGTQVTIDVATDTNSEIQTLSSANNAVVSSKAVSEIPLNGRDFTQLIKLAPGVNGAGSVNGTRTNQNNYQLDGADSNDIWQNNTAANQGGVGPIAGVTIPVESIDQFAVQSSGNADAGRNPGGTISVSIKTGTNSFHGSAYYYTRNEFFAARDFFQADSSRKQKTRNQQFGGSLGGPIMKDKLFFFVNYERQKYVIQLPSSNATEPGLAYVNLATALLQKHGFTVNPLSLNLLRNLYQGGLNPSLASTPNNYVEQTPRVGYSDNVMSNLNYIINSKQTLRVQAFIGTGRQVEPGGNTSWYFQAAPDINQNFSISHNWAVTDHFSNQLLAAVGVFNQTFNDNRHDFNMPALGLNTGVTNPSLFGAPTITIAGTTAGSSFDGIGSTQPLGRKDYTGHITDSATWVKGAHQFRFGGEYRRNYMDIQYQNGVRGNFAFPGTASANMVLAPGQTPYSSNGSTATVFAADSDVNPGRQTEVLGLADFLAGNFSSASIITGNLRRDLYRTDLAFFFSDQFKLTQRLTLNYGVRHEYTGALSSTGRLSVWRPGAANTTANGLLRVGNSGLPSVYNPGKLHFAPRVGFNFNPTDKLVIRGNWGLYFDAPPFNGFGDSAPGFVGATARGVQANPIDGVANVSLNGVNQWQTGAPVFANATQAATVGLFSVQPDLHMAYAQNFGLTTEYQVSPRTVFTLAYNGSLGTHLYIMQDANQAAPWSPSALGTTSGAATTAPSTASTGCANAANVANTNCLQRRRPSFSALPGVGSVVQVSSNAMSNYHSLQASLKANSFHGLTSQISWTYGHSLDNGSGFRSTGPTDSTNLRLDYGHATFDVRHTVNGYAVYEIPGSHVLPILTKGWQVNAFMTYYTGTPFSITVGDTTGIGMAKDRVNYNGGNYKTGSSDVTLRTGTTTKIVQYWVPLAQSPFTAPAAGSHGNSARDQFRGPNFFTLDSSLVKNTRIHEGVSLQLRAELFNVLNHLNMANPTTTYNSANFGQVTAGRYATAISSGAPFNVQFAGKLVF</sequence>
<keyword evidence="5" id="KW-0472">Membrane</keyword>
<dbReference type="KEGG" id="trs:Terro_0044"/>
<evidence type="ECO:0000256" key="4">
    <source>
        <dbReference type="ARBA" id="ARBA00022692"/>
    </source>
</evidence>
<keyword evidence="2" id="KW-0813">Transport</keyword>
<dbReference type="Proteomes" id="UP000006056">
    <property type="component" value="Chromosome"/>
</dbReference>
<dbReference type="InterPro" id="IPR013784">
    <property type="entry name" value="Carb-bd-like_fold"/>
</dbReference>
<dbReference type="PANTHER" id="PTHR30069:SF46">
    <property type="entry name" value="OAR PROTEIN"/>
    <property type="match status" value="1"/>
</dbReference>
<proteinExistence type="predicted"/>
<keyword evidence="10" id="KW-1185">Reference proteome</keyword>
<dbReference type="InterPro" id="IPR057601">
    <property type="entry name" value="Oar-like_b-barrel"/>
</dbReference>
<keyword evidence="4" id="KW-0812">Transmembrane</keyword>
<dbReference type="eggNOG" id="COG4771">
    <property type="taxonomic scope" value="Bacteria"/>
</dbReference>
<dbReference type="Gene3D" id="2.60.40.1120">
    <property type="entry name" value="Carboxypeptidase-like, regulatory domain"/>
    <property type="match status" value="1"/>
</dbReference>
<name>I3ZAX8_TERRK</name>
<evidence type="ECO:0000313" key="9">
    <source>
        <dbReference type="EMBL" id="AFL86396.1"/>
    </source>
</evidence>
<accession>I3ZAX8</accession>
<keyword evidence="9" id="KW-0176">Collagen</keyword>
<evidence type="ECO:0000259" key="8">
    <source>
        <dbReference type="Pfam" id="PF25183"/>
    </source>
</evidence>
<dbReference type="HOGENOM" id="CLU_006298_0_0_0"/>
<dbReference type="InterPro" id="IPR036942">
    <property type="entry name" value="Beta-barrel_TonB_sf"/>
</dbReference>
<dbReference type="SUPFAM" id="SSF56935">
    <property type="entry name" value="Porins"/>
    <property type="match status" value="1"/>
</dbReference>
<gene>
    <name evidence="9" type="ordered locus">Terro_0044</name>
</gene>
<dbReference type="Pfam" id="PF25183">
    <property type="entry name" value="OMP_b-brl_4"/>
    <property type="match status" value="1"/>
</dbReference>
<dbReference type="EMBL" id="CP003379">
    <property type="protein sequence ID" value="AFL86396.1"/>
    <property type="molecule type" value="Genomic_DNA"/>
</dbReference>
<feature type="domain" description="TonB-dependent transporter Oar-like beta-barrel" evidence="8">
    <location>
        <begin position="243"/>
        <end position="1106"/>
    </location>
</feature>
<dbReference type="AlphaFoldDB" id="I3ZAX8"/>
<dbReference type="OrthoDB" id="97893at2"/>
<dbReference type="GO" id="GO:0044718">
    <property type="term" value="P:siderophore transmembrane transport"/>
    <property type="evidence" value="ECO:0007669"/>
    <property type="project" value="TreeGrafter"/>
</dbReference>
<dbReference type="Pfam" id="PF13620">
    <property type="entry name" value="CarboxypepD_reg"/>
    <property type="match status" value="1"/>
</dbReference>
<feature type="signal peptide" evidence="7">
    <location>
        <begin position="1"/>
        <end position="26"/>
    </location>
</feature>
<evidence type="ECO:0000256" key="6">
    <source>
        <dbReference type="ARBA" id="ARBA00023237"/>
    </source>
</evidence>
<dbReference type="GO" id="GO:0015344">
    <property type="term" value="F:siderophore uptake transmembrane transporter activity"/>
    <property type="evidence" value="ECO:0007669"/>
    <property type="project" value="TreeGrafter"/>
</dbReference>
<evidence type="ECO:0000256" key="5">
    <source>
        <dbReference type="ARBA" id="ARBA00023136"/>
    </source>
</evidence>
<evidence type="ECO:0000256" key="7">
    <source>
        <dbReference type="SAM" id="SignalP"/>
    </source>
</evidence>
<dbReference type="PANTHER" id="PTHR30069">
    <property type="entry name" value="TONB-DEPENDENT OUTER MEMBRANE RECEPTOR"/>
    <property type="match status" value="1"/>
</dbReference>
<keyword evidence="7" id="KW-0732">Signal</keyword>
<dbReference type="SUPFAM" id="SSF49452">
    <property type="entry name" value="Starch-binding domain-like"/>
    <property type="match status" value="1"/>
</dbReference>
<evidence type="ECO:0000313" key="10">
    <source>
        <dbReference type="Proteomes" id="UP000006056"/>
    </source>
</evidence>
<organism evidence="9 10">
    <name type="scientific">Terriglobus roseus (strain DSM 18391 / NRRL B-41598 / KBS 63)</name>
    <dbReference type="NCBI Taxonomy" id="926566"/>
    <lineage>
        <taxon>Bacteria</taxon>
        <taxon>Pseudomonadati</taxon>
        <taxon>Acidobacteriota</taxon>
        <taxon>Terriglobia</taxon>
        <taxon>Terriglobales</taxon>
        <taxon>Acidobacteriaceae</taxon>
        <taxon>Terriglobus</taxon>
    </lineage>
</organism>
<keyword evidence="3" id="KW-1134">Transmembrane beta strand</keyword>
<protein>
    <submittedName>
        <fullName evidence="9">Putative collagen-binding protein</fullName>
    </submittedName>
</protein>
<reference evidence="9 10" key="1">
    <citation type="submission" date="2012-06" db="EMBL/GenBank/DDBJ databases">
        <title>Complete genome of Terriglobus roseus DSM 18391.</title>
        <authorList>
            <consortium name="US DOE Joint Genome Institute (JGI-PGF)"/>
            <person name="Lucas S."/>
            <person name="Copeland A."/>
            <person name="Lapidus A."/>
            <person name="Glavina del Rio T."/>
            <person name="Dalin E."/>
            <person name="Tice H."/>
            <person name="Bruce D."/>
            <person name="Goodwin L."/>
            <person name="Pitluck S."/>
            <person name="Peters L."/>
            <person name="Mikhailova N."/>
            <person name="Munk A.C.C."/>
            <person name="Kyrpides N."/>
            <person name="Mavromatis K."/>
            <person name="Ivanova N."/>
            <person name="Brettin T."/>
            <person name="Detter J.C."/>
            <person name="Han C."/>
            <person name="Larimer F."/>
            <person name="Land M."/>
            <person name="Hauser L."/>
            <person name="Markowitz V."/>
            <person name="Cheng J.-F."/>
            <person name="Hugenholtz P."/>
            <person name="Woyke T."/>
            <person name="Wu D."/>
            <person name="Brambilla E."/>
            <person name="Klenk H.-P."/>
            <person name="Eisen J.A."/>
        </authorList>
    </citation>
    <scope>NUCLEOTIDE SEQUENCE [LARGE SCALE GENOMIC DNA]</scope>
    <source>
        <strain evidence="10">DSM 18391 / NRRL B-41598 / KBS 63</strain>
    </source>
</reference>
<keyword evidence="6" id="KW-0998">Cell outer membrane</keyword>
<dbReference type="STRING" id="926566.Terro_0044"/>
<feature type="chain" id="PRO_5003684573" evidence="7">
    <location>
        <begin position="27"/>
        <end position="1128"/>
    </location>
</feature>
<dbReference type="Gene3D" id="2.40.170.20">
    <property type="entry name" value="TonB-dependent receptor, beta-barrel domain"/>
    <property type="match status" value="1"/>
</dbReference>